<proteinExistence type="predicted"/>
<dbReference type="Gene3D" id="1.10.530.10">
    <property type="match status" value="1"/>
</dbReference>
<dbReference type="InterPro" id="IPR016047">
    <property type="entry name" value="M23ase_b-sheet_dom"/>
</dbReference>
<keyword evidence="2" id="KW-0812">Transmembrane</keyword>
<feature type="domain" description="Transglycosylase SLT" evidence="3">
    <location>
        <begin position="1421"/>
        <end position="1515"/>
    </location>
</feature>
<keyword evidence="2" id="KW-1133">Transmembrane helix</keyword>
<feature type="region of interest" description="Disordered" evidence="1">
    <location>
        <begin position="326"/>
        <end position="375"/>
    </location>
</feature>
<feature type="compositionally biased region" description="Basic and acidic residues" evidence="1">
    <location>
        <begin position="336"/>
        <end position="355"/>
    </location>
</feature>
<feature type="region of interest" description="Disordered" evidence="1">
    <location>
        <begin position="445"/>
        <end position="470"/>
    </location>
</feature>
<evidence type="ECO:0008006" key="7">
    <source>
        <dbReference type="Google" id="ProtNLM"/>
    </source>
</evidence>
<dbReference type="PANTHER" id="PTHR21666:SF287">
    <property type="entry name" value="CYTOPLASMIC MEMBRANE PROTEIN"/>
    <property type="match status" value="1"/>
</dbReference>
<feature type="transmembrane region" description="Helical" evidence="2">
    <location>
        <begin position="838"/>
        <end position="860"/>
    </location>
</feature>
<dbReference type="EMBL" id="BLWD01000002">
    <property type="protein sequence ID" value="GFN09567.1"/>
    <property type="molecule type" value="Genomic_DNA"/>
</dbReference>
<feature type="transmembrane region" description="Helical" evidence="2">
    <location>
        <begin position="776"/>
        <end position="795"/>
    </location>
</feature>
<evidence type="ECO:0000256" key="2">
    <source>
        <dbReference type="SAM" id="Phobius"/>
    </source>
</evidence>
<dbReference type="Proteomes" id="UP000498740">
    <property type="component" value="Unassembled WGS sequence"/>
</dbReference>
<evidence type="ECO:0000256" key="1">
    <source>
        <dbReference type="SAM" id="MobiDB-lite"/>
    </source>
</evidence>
<evidence type="ECO:0000313" key="6">
    <source>
        <dbReference type="Proteomes" id="UP000498740"/>
    </source>
</evidence>
<gene>
    <name evidence="5" type="ORF">Smic_81230</name>
</gene>
<dbReference type="PANTHER" id="PTHR21666">
    <property type="entry name" value="PEPTIDASE-RELATED"/>
    <property type="match status" value="1"/>
</dbReference>
<dbReference type="CDD" id="cd12797">
    <property type="entry name" value="M23_peptidase"/>
    <property type="match status" value="1"/>
</dbReference>
<dbReference type="RefSeq" id="WP_032754585.1">
    <property type="nucleotide sequence ID" value="NZ_BMUG01000005.1"/>
</dbReference>
<dbReference type="InterPro" id="IPR023346">
    <property type="entry name" value="Lysozyme-like_dom_sf"/>
</dbReference>
<feature type="compositionally biased region" description="Low complexity" evidence="1">
    <location>
        <begin position="326"/>
        <end position="335"/>
    </location>
</feature>
<evidence type="ECO:0000259" key="4">
    <source>
        <dbReference type="Pfam" id="PF01551"/>
    </source>
</evidence>
<dbReference type="Pfam" id="PF01551">
    <property type="entry name" value="Peptidase_M23"/>
    <property type="match status" value="1"/>
</dbReference>
<feature type="transmembrane region" description="Helical" evidence="2">
    <location>
        <begin position="807"/>
        <end position="832"/>
    </location>
</feature>
<dbReference type="InterPro" id="IPR050570">
    <property type="entry name" value="Cell_wall_metabolism_enzyme"/>
</dbReference>
<dbReference type="SUPFAM" id="SSF53955">
    <property type="entry name" value="Lysozyme-like"/>
    <property type="match status" value="1"/>
</dbReference>
<feature type="compositionally biased region" description="Polar residues" evidence="1">
    <location>
        <begin position="356"/>
        <end position="370"/>
    </location>
</feature>
<organism evidence="5 6">
    <name type="scientific">Streptomyces microflavus</name>
    <name type="common">Streptomyces lipmanii</name>
    <dbReference type="NCBI Taxonomy" id="1919"/>
    <lineage>
        <taxon>Bacteria</taxon>
        <taxon>Bacillati</taxon>
        <taxon>Actinomycetota</taxon>
        <taxon>Actinomycetes</taxon>
        <taxon>Kitasatosporales</taxon>
        <taxon>Streptomycetaceae</taxon>
        <taxon>Streptomyces</taxon>
    </lineage>
</organism>
<feature type="transmembrane region" description="Helical" evidence="2">
    <location>
        <begin position="928"/>
        <end position="956"/>
    </location>
</feature>
<dbReference type="InterPro" id="IPR008258">
    <property type="entry name" value="Transglycosylase_SLT_dom_1"/>
</dbReference>
<protein>
    <recommendedName>
        <fullName evidence="7">Murein DD-endopeptidase MepM and murein hydrolase activator NlpD, contain LysM domain</fullName>
    </recommendedName>
</protein>
<feature type="domain" description="M23ase beta-sheet core" evidence="4">
    <location>
        <begin position="1291"/>
        <end position="1385"/>
    </location>
</feature>
<dbReference type="Gene3D" id="2.70.70.10">
    <property type="entry name" value="Glucose Permease (Domain IIA)"/>
    <property type="match status" value="1"/>
</dbReference>
<sequence length="1607" mass="170442">MADLDIVGGAAVDVVPIIPQFHAKLKALVLPIADRVGREAGERMGEAISNNIVIAIPNAITRGGRAGVRAAGRQGDDAGGAFARSIRRKLEAAFKAMPKLQVGLADTGVDAELARIRARMETLRNKTIGVDVSTADAEREIVRIDAELRRLGASHADVEVRADTATARAALAEIRAEIAAVDATDVDLDVHVNTAGATGALMALSIQAAALMAIPLGPVLAAGLGAVVSMASAAAIGVGAVGLAAVPAIKGVTEAIQAKTAAEKEAASATDDSAKKTTQAAQRALQLAGAQSSLASAHRNAARSIAQAARGVEDAERSVADAIQRAADQRQASADAIRRAQEGLSDSHRRLRDAQESLTDANRTAQSAQEDLSRARVDAAQKLRDLNDELRSGALDQREATLRVQQAQEDLNRTKADAAVGKATQLDLDQAQLAYDRATERAKQQKQDYKALQRSAEEQKKAGVAGSEAVQDATERLADAQRAVADRTEAITDAQKGVRDAAVAVADAQSKAARDQVDAARTVADAQRGVSDAVQASAEAQVSAADQIASAERGLESARLSGIDTTTKAVTKADEYRKALAKLTPEGRTLFKAIAGPGGLVEGFKAWSKELSPDVVPLFTRAVNGLKNSLPGLTPLTKGAADGIDTLMDKASAQMKTPFWESFKADLAENVKPAVVGFGVAFGNVIVGIVGIIDAFLPKMDGIAAHSDRITERFAKWGTSLKGSPDFEKFLTYVKDTSPGLAEFIGEILSTIVDLSKALAPLSELMFETIKPLLDAIQWLATNVPELVITLWLLFAAQKAITLGMAAFAGAMILYQSVMIIATIATAGWAVALNATGIVPIIRAIVLVVGLLVAAVIYAYKNWDWFRVTVDTVARAIKTAALWIWDNGLKPAFNGIWTAMKAVGAAAVWLWDVVLEPVFGFIFKWGKILVTALVVAFLLPAYLAFKALGAIGMWLWEKAIGPAFAKIARDATWLWEKVLSPVFGWISSKAVWIYEKGIKPAFKSIWDRFKLVGEGAQWLWREVLRPVFGWIGDKASWLYEKGIKPHFDNIKSAMSLVAESFDKGKDDIKTAWDKISGIAKKPVKFIIDKVYNEGIVPLWDRVAAVTGADKLKPFKGFHTGGVMDGYSPGRDDRLIAVSGGEAIMRPEWTRAIGEDRINQWNAAARSGGISGVQRAISAGMPAYKDGGIVGWLKDKSGDAAKFLSGITDYTDPAKLFAKAAGSITNQMKPLMTNRWAKSVGQLPIKMMEGLKDTALGVFGIGDGGGGQWTKPVGAPMSTPFGKKGPMWSSGQHTGLDFAAALGTAVKAVAGGKVAMAKSGGPYGNHIMLNHGGGLTSLYAHLSKMLTSVGDTVKQGQKIGEVGSTGNSSGPHLHLEARVNGKAVDPMRYLTGGGGKGGTGVERWRHVVKAALAATNNPSSYADLTLRRMQQESGGNPEAVNNWDVNAKNGTPSVGLMQVIKPTFEAYAGMLRKQGPFRHGVSIDPMANIFASMRYAKSAYGSLPTAYNRPGGYAEGGFPQIGEMAWVGEKGPELLEFLTPTRVRSNSDSMAMARATQSIPGRGSGSIPAITADVHVYVGDREITDIVRVEVDARQDETAMALGTGRYL</sequence>
<accession>A0A7J0D659</accession>
<evidence type="ECO:0000313" key="5">
    <source>
        <dbReference type="EMBL" id="GFN09567.1"/>
    </source>
</evidence>
<dbReference type="InterPro" id="IPR011055">
    <property type="entry name" value="Dup_hybrid_motif"/>
</dbReference>
<comment type="caution">
    <text evidence="5">The sequence shown here is derived from an EMBL/GenBank/DDBJ whole genome shotgun (WGS) entry which is preliminary data.</text>
</comment>
<feature type="compositionally biased region" description="Basic and acidic residues" evidence="1">
    <location>
        <begin position="445"/>
        <end position="461"/>
    </location>
</feature>
<evidence type="ECO:0000259" key="3">
    <source>
        <dbReference type="Pfam" id="PF01464"/>
    </source>
</evidence>
<reference evidence="5 6" key="1">
    <citation type="submission" date="2020-05" db="EMBL/GenBank/DDBJ databases">
        <title>Whole genome shotgun sequence of Streptomyces microflavus NBRC 13062.</title>
        <authorList>
            <person name="Komaki H."/>
            <person name="Tamura T."/>
        </authorList>
    </citation>
    <scope>NUCLEOTIDE SEQUENCE [LARGE SCALE GENOMIC DNA]</scope>
    <source>
        <strain evidence="5 6">NBRC 13062</strain>
    </source>
</reference>
<keyword evidence="2" id="KW-0472">Membrane</keyword>
<dbReference type="GO" id="GO:0004222">
    <property type="term" value="F:metalloendopeptidase activity"/>
    <property type="evidence" value="ECO:0007669"/>
    <property type="project" value="TreeGrafter"/>
</dbReference>
<name>A0A7J0D659_STRMI</name>
<dbReference type="Pfam" id="PF01464">
    <property type="entry name" value="SLT"/>
    <property type="match status" value="1"/>
</dbReference>
<dbReference type="CDD" id="cd13402">
    <property type="entry name" value="LT_TF-like"/>
    <property type="match status" value="1"/>
</dbReference>
<dbReference type="SUPFAM" id="SSF51261">
    <property type="entry name" value="Duplicated hybrid motif"/>
    <property type="match status" value="1"/>
</dbReference>